<proteinExistence type="predicted"/>
<reference evidence="2" key="1">
    <citation type="submission" date="2021-02" db="EMBL/GenBank/DDBJ databases">
        <authorList>
            <person name="Nowell W R."/>
        </authorList>
    </citation>
    <scope>NUCLEOTIDE SEQUENCE</scope>
</reference>
<accession>A0A816BMH8</accession>
<gene>
    <name evidence="2" type="ORF">GPM918_LOCUS43130</name>
    <name evidence="3" type="ORF">SRO942_LOCUS44533</name>
</gene>
<dbReference type="EMBL" id="CAJNOQ010038224">
    <property type="protein sequence ID" value="CAF1611799.1"/>
    <property type="molecule type" value="Genomic_DNA"/>
</dbReference>
<feature type="region of interest" description="Disordered" evidence="1">
    <location>
        <begin position="115"/>
        <end position="201"/>
    </location>
</feature>
<feature type="compositionally biased region" description="Polar residues" evidence="1">
    <location>
        <begin position="115"/>
        <end position="130"/>
    </location>
</feature>
<organism evidence="2 4">
    <name type="scientific">Didymodactylos carnosus</name>
    <dbReference type="NCBI Taxonomy" id="1234261"/>
    <lineage>
        <taxon>Eukaryota</taxon>
        <taxon>Metazoa</taxon>
        <taxon>Spiralia</taxon>
        <taxon>Gnathifera</taxon>
        <taxon>Rotifera</taxon>
        <taxon>Eurotatoria</taxon>
        <taxon>Bdelloidea</taxon>
        <taxon>Philodinida</taxon>
        <taxon>Philodinidae</taxon>
        <taxon>Didymodactylos</taxon>
    </lineage>
</organism>
<protein>
    <submittedName>
        <fullName evidence="2">Uncharacterized protein</fullName>
    </submittedName>
</protein>
<dbReference type="AlphaFoldDB" id="A0A816BMH8"/>
<comment type="caution">
    <text evidence="2">The sequence shown here is derived from an EMBL/GenBank/DDBJ whole genome shotgun (WGS) entry which is preliminary data.</text>
</comment>
<feature type="compositionally biased region" description="Basic and acidic residues" evidence="1">
    <location>
        <begin position="143"/>
        <end position="167"/>
    </location>
</feature>
<dbReference type="EMBL" id="CAJOBC010104990">
    <property type="protein sequence ID" value="CAF4495006.1"/>
    <property type="molecule type" value="Genomic_DNA"/>
</dbReference>
<evidence type="ECO:0000313" key="4">
    <source>
        <dbReference type="Proteomes" id="UP000663829"/>
    </source>
</evidence>
<sequence length="201" mass="22788">KPPLLTPSIHYTDETINIMLDWNVVVLAKCAEDALALWISMFDIFGQHRVPTRLLFSMIYNDKSETTKATRKTLNNWQIQLDSIVPKITIKSSEQENVPAAAAIAIADKLKENDSASLTSATENSNNDQQPPAPPIQVPNQKRKFEEMIDHETENNPPEDPHPKEQSTKPVPGKRHTSTSNQTVIHKTTVPKTTTRRRRRY</sequence>
<evidence type="ECO:0000256" key="1">
    <source>
        <dbReference type="SAM" id="MobiDB-lite"/>
    </source>
</evidence>
<dbReference type="Proteomes" id="UP000681722">
    <property type="component" value="Unassembled WGS sequence"/>
</dbReference>
<dbReference type="Proteomes" id="UP000663829">
    <property type="component" value="Unassembled WGS sequence"/>
</dbReference>
<feature type="non-terminal residue" evidence="2">
    <location>
        <position position="1"/>
    </location>
</feature>
<evidence type="ECO:0000313" key="3">
    <source>
        <dbReference type="EMBL" id="CAF4495006.1"/>
    </source>
</evidence>
<keyword evidence="4" id="KW-1185">Reference proteome</keyword>
<evidence type="ECO:0000313" key="2">
    <source>
        <dbReference type="EMBL" id="CAF1611799.1"/>
    </source>
</evidence>
<name>A0A816BMH8_9BILA</name>